<organism evidence="1 2">
    <name type="scientific">Thamnidium elegans</name>
    <dbReference type="NCBI Taxonomy" id="101142"/>
    <lineage>
        <taxon>Eukaryota</taxon>
        <taxon>Fungi</taxon>
        <taxon>Fungi incertae sedis</taxon>
        <taxon>Mucoromycota</taxon>
        <taxon>Mucoromycotina</taxon>
        <taxon>Mucoromycetes</taxon>
        <taxon>Mucorales</taxon>
        <taxon>Mucorineae</taxon>
        <taxon>Mucoraceae</taxon>
        <taxon>Thamnidium</taxon>
    </lineage>
</organism>
<dbReference type="Proteomes" id="UP000613177">
    <property type="component" value="Unassembled WGS sequence"/>
</dbReference>
<sequence>MSRFFEVTEPIFSITHSEAAFNSTVVFPSLKAVFQHFYEQYRTKCYPSEEKLEALFTQLKKIDARSGYNADSIIRVGVHNNIELMIAEVSSCFSKPNKSKHATDHYKGMFSLLSMCKGIADNYKHASLETFKKQKVFFVRAYNQHVYLNRSGEVLDFMYFVNEIKVEIKEALSNLDILE</sequence>
<proteinExistence type="predicted"/>
<comment type="caution">
    <text evidence="1">The sequence shown here is derived from an EMBL/GenBank/DDBJ whole genome shotgun (WGS) entry which is preliminary data.</text>
</comment>
<reference evidence="1" key="1">
    <citation type="submission" date="2021-01" db="EMBL/GenBank/DDBJ databases">
        <title>Metabolic potential, ecology and presence of endohyphal bacteria is reflected in genomic diversity of Mucoromycotina.</title>
        <authorList>
            <person name="Muszewska A."/>
            <person name="Okrasinska A."/>
            <person name="Steczkiewicz K."/>
            <person name="Drgas O."/>
            <person name="Orlowska M."/>
            <person name="Perlinska-Lenart U."/>
            <person name="Aleksandrzak-Piekarczyk T."/>
            <person name="Szatraj K."/>
            <person name="Zielenkiewicz U."/>
            <person name="Pilsyk S."/>
            <person name="Malc E."/>
            <person name="Mieczkowski P."/>
            <person name="Kruszewska J.S."/>
            <person name="Biernat P."/>
            <person name="Pawlowska J."/>
        </authorList>
    </citation>
    <scope>NUCLEOTIDE SEQUENCE</scope>
    <source>
        <strain evidence="1">WA0000018081</strain>
    </source>
</reference>
<accession>A0A8H7VV30</accession>
<keyword evidence="2" id="KW-1185">Reference proteome</keyword>
<gene>
    <name evidence="1" type="ORF">INT48_001949</name>
</gene>
<protein>
    <submittedName>
        <fullName evidence="1">Uncharacterized protein</fullName>
    </submittedName>
</protein>
<dbReference type="EMBL" id="JAEPRE010000058">
    <property type="protein sequence ID" value="KAG2234230.1"/>
    <property type="molecule type" value="Genomic_DNA"/>
</dbReference>
<evidence type="ECO:0000313" key="2">
    <source>
        <dbReference type="Proteomes" id="UP000613177"/>
    </source>
</evidence>
<dbReference type="AlphaFoldDB" id="A0A8H7VV30"/>
<name>A0A8H7VV30_9FUNG</name>
<evidence type="ECO:0000313" key="1">
    <source>
        <dbReference type="EMBL" id="KAG2234230.1"/>
    </source>
</evidence>